<dbReference type="Proteomes" id="UP000677228">
    <property type="component" value="Unassembled WGS sequence"/>
</dbReference>
<protein>
    <submittedName>
        <fullName evidence="1">Uncharacterized protein</fullName>
    </submittedName>
</protein>
<dbReference type="EMBL" id="CAJNOQ010002289">
    <property type="protein sequence ID" value="CAF0949873.1"/>
    <property type="molecule type" value="Genomic_DNA"/>
</dbReference>
<keyword evidence="5" id="KW-1185">Reference proteome</keyword>
<dbReference type="EMBL" id="CAJOBA010027490">
    <property type="protein sequence ID" value="CAF3941294.1"/>
    <property type="molecule type" value="Genomic_DNA"/>
</dbReference>
<proteinExistence type="predicted"/>
<gene>
    <name evidence="1" type="ORF">GPM918_LOCUS11179</name>
    <name evidence="2" type="ORF">OVA965_LOCUS21222</name>
    <name evidence="3" type="ORF">SRO942_LOCUS11178</name>
    <name evidence="4" type="ORF">TMI583_LOCUS21822</name>
</gene>
<dbReference type="Proteomes" id="UP000663829">
    <property type="component" value="Unassembled WGS sequence"/>
</dbReference>
<name>A0A814D7B4_9BILA</name>
<dbReference type="AlphaFoldDB" id="A0A814D7B4"/>
<dbReference type="Proteomes" id="UP000681722">
    <property type="component" value="Unassembled WGS sequence"/>
</dbReference>
<evidence type="ECO:0000313" key="5">
    <source>
        <dbReference type="Proteomes" id="UP000663829"/>
    </source>
</evidence>
<evidence type="ECO:0000313" key="2">
    <source>
        <dbReference type="EMBL" id="CAF1142983.1"/>
    </source>
</evidence>
<reference evidence="1" key="1">
    <citation type="submission" date="2021-02" db="EMBL/GenBank/DDBJ databases">
        <authorList>
            <person name="Nowell W R."/>
        </authorList>
    </citation>
    <scope>NUCLEOTIDE SEQUENCE</scope>
</reference>
<evidence type="ECO:0000313" key="4">
    <source>
        <dbReference type="EMBL" id="CAF3941294.1"/>
    </source>
</evidence>
<dbReference type="EMBL" id="CAJOBC010002288">
    <property type="protein sequence ID" value="CAF3725594.1"/>
    <property type="molecule type" value="Genomic_DNA"/>
</dbReference>
<sequence length="129" mass="14129">MKTNMVSHVMFDHFSLKCTVADQLDGRCIRSKSACQTSVIVDSATDLIIHTHDDTHSSATVCVPTHESQNSIIKDRFPNVAGLTNVLDQSPTPINKLPFCEHEVGCLLSTSQQSVPNMADDDDDTHICC</sequence>
<dbReference type="Proteomes" id="UP000682733">
    <property type="component" value="Unassembled WGS sequence"/>
</dbReference>
<evidence type="ECO:0000313" key="1">
    <source>
        <dbReference type="EMBL" id="CAF0949873.1"/>
    </source>
</evidence>
<organism evidence="1 5">
    <name type="scientific">Didymodactylos carnosus</name>
    <dbReference type="NCBI Taxonomy" id="1234261"/>
    <lineage>
        <taxon>Eukaryota</taxon>
        <taxon>Metazoa</taxon>
        <taxon>Spiralia</taxon>
        <taxon>Gnathifera</taxon>
        <taxon>Rotifera</taxon>
        <taxon>Eurotatoria</taxon>
        <taxon>Bdelloidea</taxon>
        <taxon>Philodinida</taxon>
        <taxon>Philodinidae</taxon>
        <taxon>Didymodactylos</taxon>
    </lineage>
</organism>
<evidence type="ECO:0000313" key="3">
    <source>
        <dbReference type="EMBL" id="CAF3725594.1"/>
    </source>
</evidence>
<dbReference type="EMBL" id="CAJNOK010011562">
    <property type="protein sequence ID" value="CAF1142983.1"/>
    <property type="molecule type" value="Genomic_DNA"/>
</dbReference>
<comment type="caution">
    <text evidence="1">The sequence shown here is derived from an EMBL/GenBank/DDBJ whole genome shotgun (WGS) entry which is preliminary data.</text>
</comment>
<accession>A0A814D7B4</accession>